<evidence type="ECO:0000256" key="7">
    <source>
        <dbReference type="ARBA" id="ARBA00022989"/>
    </source>
</evidence>
<evidence type="ECO:0000259" key="11">
    <source>
        <dbReference type="Pfam" id="PF02434"/>
    </source>
</evidence>
<evidence type="ECO:0000256" key="3">
    <source>
        <dbReference type="ARBA" id="ARBA00022676"/>
    </source>
</evidence>
<proteinExistence type="inferred from homology"/>
<accession>A0A8C4RD45</accession>
<organism evidence="12 13">
    <name type="scientific">Eptatretus burgeri</name>
    <name type="common">Inshore hagfish</name>
    <dbReference type="NCBI Taxonomy" id="7764"/>
    <lineage>
        <taxon>Eukaryota</taxon>
        <taxon>Metazoa</taxon>
        <taxon>Chordata</taxon>
        <taxon>Craniata</taxon>
        <taxon>Vertebrata</taxon>
        <taxon>Cyclostomata</taxon>
        <taxon>Myxini</taxon>
        <taxon>Myxiniformes</taxon>
        <taxon>Myxinidae</taxon>
        <taxon>Eptatretinae</taxon>
        <taxon>Eptatretus</taxon>
    </lineage>
</organism>
<evidence type="ECO:0000256" key="4">
    <source>
        <dbReference type="ARBA" id="ARBA00022679"/>
    </source>
</evidence>
<sequence length="354" mass="39563">MRNKRPACLALLACVLVGVVLRRETARGIKPHALSPYRTASTGHGLSGYIAELVGHSQRDIRLKEKDTGWLKEQDNGGKRRGGQKLRAADIMIAVRTSRKFHQSRLALLLATWIPRARVQTIVFTDGEDKELEKTSGITMVQTHCPPVHSSQALTCKLASEYRTFLHSGRRWFCHVDDDNYVNPRALSDLLARYRSSEELYLGRASLDHPIEATERIGNKTRSVNFWFATGGAGFCLSRALAVRMLPWVGGAALAGASERIRLPDDCTLGYIVQRWLHVALTPCPLFHSHLENLALIPASRLSAQVTLSYGVIDNRTNVVNLRGPFSISEDPSRFHSLHCLLFPDTSWCPRQVH</sequence>
<dbReference type="GO" id="GO:0016020">
    <property type="term" value="C:membrane"/>
    <property type="evidence" value="ECO:0007669"/>
    <property type="project" value="UniProtKB-SubCell"/>
</dbReference>
<reference evidence="12" key="1">
    <citation type="submission" date="2025-08" db="UniProtKB">
        <authorList>
            <consortium name="Ensembl"/>
        </authorList>
    </citation>
    <scope>IDENTIFICATION</scope>
</reference>
<feature type="domain" description="Fringe-like glycosyltransferase" evidence="11">
    <location>
        <begin position="85"/>
        <end position="334"/>
    </location>
</feature>
<dbReference type="GO" id="GO:0012505">
    <property type="term" value="C:endomembrane system"/>
    <property type="evidence" value="ECO:0007669"/>
    <property type="project" value="UniProtKB-SubCell"/>
</dbReference>
<dbReference type="Pfam" id="PF02434">
    <property type="entry name" value="Fringe"/>
    <property type="match status" value="1"/>
</dbReference>
<evidence type="ECO:0000256" key="9">
    <source>
        <dbReference type="ARBA" id="ARBA00037847"/>
    </source>
</evidence>
<dbReference type="GeneTree" id="ENSGT00940000158717"/>
<keyword evidence="5" id="KW-0812">Transmembrane</keyword>
<keyword evidence="7" id="KW-1133">Transmembrane helix</keyword>
<dbReference type="AlphaFoldDB" id="A0A8C4RD45"/>
<dbReference type="Proteomes" id="UP000694388">
    <property type="component" value="Unplaced"/>
</dbReference>
<keyword evidence="4" id="KW-0808">Transferase</keyword>
<feature type="chain" id="PRO_5034335767" evidence="10">
    <location>
        <begin position="23"/>
        <end position="354"/>
    </location>
</feature>
<comment type="subcellular location">
    <subcellularLocation>
        <location evidence="9">Endomembrane system</location>
        <topology evidence="9">Single-pass membrane protein</topology>
    </subcellularLocation>
    <subcellularLocation>
        <location evidence="1">Membrane</location>
        <topology evidence="1">Single-pass type II membrane protein</topology>
    </subcellularLocation>
</comment>
<keyword evidence="10" id="KW-0732">Signal</keyword>
<dbReference type="Gene3D" id="3.90.550.50">
    <property type="match status" value="1"/>
</dbReference>
<evidence type="ECO:0000256" key="6">
    <source>
        <dbReference type="ARBA" id="ARBA00022968"/>
    </source>
</evidence>
<evidence type="ECO:0000256" key="1">
    <source>
        <dbReference type="ARBA" id="ARBA00004606"/>
    </source>
</evidence>
<feature type="signal peptide" evidence="10">
    <location>
        <begin position="1"/>
        <end position="22"/>
    </location>
</feature>
<evidence type="ECO:0000313" key="12">
    <source>
        <dbReference type="Ensembl" id="ENSEBUP00000027644.1"/>
    </source>
</evidence>
<evidence type="ECO:0000256" key="2">
    <source>
        <dbReference type="ARBA" id="ARBA00008661"/>
    </source>
</evidence>
<dbReference type="InterPro" id="IPR003378">
    <property type="entry name" value="Fringe-like_glycosylTrfase"/>
</dbReference>
<comment type="similarity">
    <text evidence="2">Belongs to the glycosyltransferase 31 family.</text>
</comment>
<dbReference type="GO" id="GO:0016757">
    <property type="term" value="F:glycosyltransferase activity"/>
    <property type="evidence" value="ECO:0007669"/>
    <property type="project" value="UniProtKB-KW"/>
</dbReference>
<evidence type="ECO:0000256" key="8">
    <source>
        <dbReference type="ARBA" id="ARBA00023136"/>
    </source>
</evidence>
<keyword evidence="8" id="KW-0472">Membrane</keyword>
<keyword evidence="6" id="KW-0735">Signal-anchor</keyword>
<evidence type="ECO:0000313" key="13">
    <source>
        <dbReference type="Proteomes" id="UP000694388"/>
    </source>
</evidence>
<dbReference type="Ensembl" id="ENSEBUT00000028220.1">
    <property type="protein sequence ID" value="ENSEBUP00000027644.1"/>
    <property type="gene ID" value="ENSEBUG00000016928.1"/>
</dbReference>
<evidence type="ECO:0000256" key="5">
    <source>
        <dbReference type="ARBA" id="ARBA00022692"/>
    </source>
</evidence>
<keyword evidence="3" id="KW-0328">Glycosyltransferase</keyword>
<dbReference type="OMA" id="GSHFVDT"/>
<evidence type="ECO:0000256" key="10">
    <source>
        <dbReference type="SAM" id="SignalP"/>
    </source>
</evidence>
<protein>
    <submittedName>
        <fullName evidence="12">LFNG O-fucosylpeptide 3-beta-N-acetylglucosaminyltransferase</fullName>
    </submittedName>
</protein>
<name>A0A8C4RD45_EPTBU</name>
<reference evidence="12" key="2">
    <citation type="submission" date="2025-09" db="UniProtKB">
        <authorList>
            <consortium name="Ensembl"/>
        </authorList>
    </citation>
    <scope>IDENTIFICATION</scope>
</reference>
<dbReference type="PANTHER" id="PTHR10811">
    <property type="entry name" value="FRINGE-RELATED"/>
    <property type="match status" value="1"/>
</dbReference>
<keyword evidence="13" id="KW-1185">Reference proteome</keyword>